<dbReference type="Proteomes" id="UP000485058">
    <property type="component" value="Unassembled WGS sequence"/>
</dbReference>
<keyword evidence="2" id="KW-1185">Reference proteome</keyword>
<organism evidence="1 2">
    <name type="scientific">Haematococcus lacustris</name>
    <name type="common">Green alga</name>
    <name type="synonym">Haematococcus pluvialis</name>
    <dbReference type="NCBI Taxonomy" id="44745"/>
    <lineage>
        <taxon>Eukaryota</taxon>
        <taxon>Viridiplantae</taxon>
        <taxon>Chlorophyta</taxon>
        <taxon>core chlorophytes</taxon>
        <taxon>Chlorophyceae</taxon>
        <taxon>CS clade</taxon>
        <taxon>Chlamydomonadales</taxon>
        <taxon>Haematococcaceae</taxon>
        <taxon>Haematococcus</taxon>
    </lineage>
</organism>
<proteinExistence type="predicted"/>
<evidence type="ECO:0000313" key="2">
    <source>
        <dbReference type="Proteomes" id="UP000485058"/>
    </source>
</evidence>
<dbReference type="EMBL" id="BLLF01001196">
    <property type="protein sequence ID" value="GFH17751.1"/>
    <property type="molecule type" value="Genomic_DNA"/>
</dbReference>
<name>A0A699Z6L7_HAELA</name>
<protein>
    <submittedName>
        <fullName evidence="1">Uncharacterized protein</fullName>
    </submittedName>
</protein>
<evidence type="ECO:0000313" key="1">
    <source>
        <dbReference type="EMBL" id="GFH17751.1"/>
    </source>
</evidence>
<gene>
    <name evidence="1" type="ORF">HaLaN_14446</name>
</gene>
<comment type="caution">
    <text evidence="1">The sequence shown here is derived from an EMBL/GenBank/DDBJ whole genome shotgun (WGS) entry which is preliminary data.</text>
</comment>
<dbReference type="AlphaFoldDB" id="A0A699Z6L7"/>
<accession>A0A699Z6L7</accession>
<sequence length="25" mass="2509">MVPVAVASKKQAAEEAAGLMILPSP</sequence>
<reference evidence="1 2" key="1">
    <citation type="submission" date="2020-02" db="EMBL/GenBank/DDBJ databases">
        <title>Draft genome sequence of Haematococcus lacustris strain NIES-144.</title>
        <authorList>
            <person name="Morimoto D."/>
            <person name="Nakagawa S."/>
            <person name="Yoshida T."/>
            <person name="Sawayama S."/>
        </authorList>
    </citation>
    <scope>NUCLEOTIDE SEQUENCE [LARGE SCALE GENOMIC DNA]</scope>
    <source>
        <strain evidence="1 2">NIES-144</strain>
    </source>
</reference>